<proteinExistence type="predicted"/>
<evidence type="ECO:0000313" key="1">
    <source>
        <dbReference type="EMBL" id="CAB4125602.1"/>
    </source>
</evidence>
<protein>
    <submittedName>
        <fullName evidence="1">Uncharacterized protein</fullName>
    </submittedName>
</protein>
<dbReference type="EMBL" id="LR796189">
    <property type="protein sequence ID" value="CAB4125602.1"/>
    <property type="molecule type" value="Genomic_DNA"/>
</dbReference>
<name>A0A6J5KW47_9CAUD</name>
<reference evidence="1" key="1">
    <citation type="submission" date="2020-04" db="EMBL/GenBank/DDBJ databases">
        <authorList>
            <person name="Chiriac C."/>
            <person name="Salcher M."/>
            <person name="Ghai R."/>
            <person name="Kavagutti S V."/>
        </authorList>
    </citation>
    <scope>NUCLEOTIDE SEQUENCE</scope>
</reference>
<accession>A0A6J5KW47</accession>
<sequence length="83" mass="9542">MSKILLLLISMANASFHFKDEVKINKSCFIKLAQFKCQSYRYMILTNRNPYKIGPGKAETVPTPCIEFSIKEQCITLRVKPTI</sequence>
<gene>
    <name evidence="1" type="ORF">UFOVP53_179</name>
</gene>
<organism evidence="1">
    <name type="scientific">uncultured Caudovirales phage</name>
    <dbReference type="NCBI Taxonomy" id="2100421"/>
    <lineage>
        <taxon>Viruses</taxon>
        <taxon>Duplodnaviria</taxon>
        <taxon>Heunggongvirae</taxon>
        <taxon>Uroviricota</taxon>
        <taxon>Caudoviricetes</taxon>
        <taxon>Peduoviridae</taxon>
        <taxon>Maltschvirus</taxon>
        <taxon>Maltschvirus maltsch</taxon>
    </lineage>
</organism>